<keyword evidence="2" id="KW-1185">Reference proteome</keyword>
<reference evidence="1 2" key="1">
    <citation type="journal article" date="2021" name="Plant Biotechnol. J.">
        <title>Multi-omics assisted identification of the key and species-specific regulatory components of drought-tolerant mechanisms in Gossypium stocksii.</title>
        <authorList>
            <person name="Yu D."/>
            <person name="Ke L."/>
            <person name="Zhang D."/>
            <person name="Wu Y."/>
            <person name="Sun Y."/>
            <person name="Mei J."/>
            <person name="Sun J."/>
            <person name="Sun Y."/>
        </authorList>
    </citation>
    <scope>NUCLEOTIDE SEQUENCE [LARGE SCALE GENOMIC DNA]</scope>
    <source>
        <strain evidence="2">cv. E1</strain>
        <tissue evidence="1">Leaf</tissue>
    </source>
</reference>
<protein>
    <recommendedName>
        <fullName evidence="3">F-box domain-containing protein</fullName>
    </recommendedName>
</protein>
<accession>A0A9D4A0E3</accession>
<evidence type="ECO:0000313" key="1">
    <source>
        <dbReference type="EMBL" id="KAH1075303.1"/>
    </source>
</evidence>
<organism evidence="1 2">
    <name type="scientific">Gossypium stocksii</name>
    <dbReference type="NCBI Taxonomy" id="47602"/>
    <lineage>
        <taxon>Eukaryota</taxon>
        <taxon>Viridiplantae</taxon>
        <taxon>Streptophyta</taxon>
        <taxon>Embryophyta</taxon>
        <taxon>Tracheophyta</taxon>
        <taxon>Spermatophyta</taxon>
        <taxon>Magnoliopsida</taxon>
        <taxon>eudicotyledons</taxon>
        <taxon>Gunneridae</taxon>
        <taxon>Pentapetalae</taxon>
        <taxon>rosids</taxon>
        <taxon>malvids</taxon>
        <taxon>Malvales</taxon>
        <taxon>Malvaceae</taxon>
        <taxon>Malvoideae</taxon>
        <taxon>Gossypium</taxon>
    </lineage>
</organism>
<comment type="caution">
    <text evidence="1">The sequence shown here is derived from an EMBL/GenBank/DDBJ whole genome shotgun (WGS) entry which is preliminary data.</text>
</comment>
<proteinExistence type="predicted"/>
<evidence type="ECO:0008006" key="3">
    <source>
        <dbReference type="Google" id="ProtNLM"/>
    </source>
</evidence>
<evidence type="ECO:0000313" key="2">
    <source>
        <dbReference type="Proteomes" id="UP000828251"/>
    </source>
</evidence>
<dbReference type="Gene3D" id="3.80.10.10">
    <property type="entry name" value="Ribonuclease Inhibitor"/>
    <property type="match status" value="1"/>
</dbReference>
<sequence length="177" mass="19924">MEMAEGEFPGCYRERKRSQLRRGWQQPLWFASPGCHVCWVHSAGPTLTFKTGAAAAVEYVDSAVRKLVSRSKGTFRRLSAFRLGDSGIAFAANCGRCLKVLEIPMREVNDKIVVKFAESLVNLSVMDISYCLKITHVGIEAFGKNCKSLTQLKRNMPHKNWKGCQAHQRSMSLKQRS</sequence>
<dbReference type="SUPFAM" id="SSF52047">
    <property type="entry name" value="RNI-like"/>
    <property type="match status" value="1"/>
</dbReference>
<dbReference type="OrthoDB" id="550575at2759"/>
<name>A0A9D4A0E3_9ROSI</name>
<dbReference type="InterPro" id="IPR032675">
    <property type="entry name" value="LRR_dom_sf"/>
</dbReference>
<gene>
    <name evidence="1" type="ORF">J1N35_027631</name>
</gene>
<dbReference type="Proteomes" id="UP000828251">
    <property type="component" value="Unassembled WGS sequence"/>
</dbReference>
<dbReference type="AlphaFoldDB" id="A0A9D4A0E3"/>
<dbReference type="EMBL" id="JAIQCV010000008">
    <property type="protein sequence ID" value="KAH1075303.1"/>
    <property type="molecule type" value="Genomic_DNA"/>
</dbReference>